<organism evidence="1 2">
    <name type="scientific">Bacillus benzoevorans</name>
    <dbReference type="NCBI Taxonomy" id="1456"/>
    <lineage>
        <taxon>Bacteria</taxon>
        <taxon>Bacillati</taxon>
        <taxon>Bacillota</taxon>
        <taxon>Bacilli</taxon>
        <taxon>Bacillales</taxon>
        <taxon>Bacillaceae</taxon>
        <taxon>Bacillus</taxon>
    </lineage>
</organism>
<comment type="caution">
    <text evidence="1">The sequence shown here is derived from an EMBL/GenBank/DDBJ whole genome shotgun (WGS) entry which is preliminary data.</text>
</comment>
<dbReference type="AlphaFoldDB" id="A0A7X0HUS4"/>
<proteinExistence type="predicted"/>
<sequence>MRLFLALPIVFALLFIGSPVSPSLAGEVVQTERPIPPYAKWGQIAMSRVQEKYPQAQIVDYLHIGREKGAATSTEKFKLWLKQNNKEFGVFVDITFDNGTEKIINIRYRETTR</sequence>
<evidence type="ECO:0008006" key="3">
    <source>
        <dbReference type="Google" id="ProtNLM"/>
    </source>
</evidence>
<name>A0A7X0HUS4_9BACI</name>
<evidence type="ECO:0000313" key="1">
    <source>
        <dbReference type="EMBL" id="MBB6447213.1"/>
    </source>
</evidence>
<keyword evidence="2" id="KW-1185">Reference proteome</keyword>
<evidence type="ECO:0000313" key="2">
    <source>
        <dbReference type="Proteomes" id="UP000531594"/>
    </source>
</evidence>
<dbReference type="InterPro" id="IPR024987">
    <property type="entry name" value="DUF3889"/>
</dbReference>
<dbReference type="RefSeq" id="WP_184528954.1">
    <property type="nucleotide sequence ID" value="NZ_JACHGK010000018.1"/>
</dbReference>
<dbReference type="Gene3D" id="3.10.450.390">
    <property type="entry name" value="Protein of unknown function DUF3889"/>
    <property type="match status" value="1"/>
</dbReference>
<dbReference type="Proteomes" id="UP000531594">
    <property type="component" value="Unassembled WGS sequence"/>
</dbReference>
<accession>A0A7X0HUS4</accession>
<reference evidence="1 2" key="1">
    <citation type="submission" date="2020-08" db="EMBL/GenBank/DDBJ databases">
        <title>Genomic Encyclopedia of Type Strains, Phase IV (KMG-IV): sequencing the most valuable type-strain genomes for metagenomic binning, comparative biology and taxonomic classification.</title>
        <authorList>
            <person name="Goeker M."/>
        </authorList>
    </citation>
    <scope>NUCLEOTIDE SEQUENCE [LARGE SCALE GENOMIC DNA]</scope>
    <source>
        <strain evidence="1 2">DSM 5391</strain>
    </source>
</reference>
<gene>
    <name evidence="1" type="ORF">HNR53_003892</name>
</gene>
<protein>
    <recommendedName>
        <fullName evidence="3">DUF3889 domain-containing protein</fullName>
    </recommendedName>
</protein>
<dbReference type="EMBL" id="JACHGK010000018">
    <property type="protein sequence ID" value="MBB6447213.1"/>
    <property type="molecule type" value="Genomic_DNA"/>
</dbReference>
<dbReference type="Pfam" id="PF13028">
    <property type="entry name" value="DUF3889"/>
    <property type="match status" value="1"/>
</dbReference>